<gene>
    <name evidence="6" type="ORF">MTR65_14590</name>
</gene>
<evidence type="ECO:0000256" key="3">
    <source>
        <dbReference type="ARBA" id="ARBA00023002"/>
    </source>
</evidence>
<dbReference type="SUPFAM" id="SSF51905">
    <property type="entry name" value="FAD/NAD(P)-binding domain"/>
    <property type="match status" value="1"/>
</dbReference>
<evidence type="ECO:0000313" key="6">
    <source>
        <dbReference type="EMBL" id="MCJ1961920.1"/>
    </source>
</evidence>
<reference evidence="6" key="1">
    <citation type="submission" date="2022-03" db="EMBL/GenBank/DDBJ databases">
        <title>Identification of a novel bacterium isolated from mangrove sediments.</title>
        <authorList>
            <person name="Pan X."/>
        </authorList>
    </citation>
    <scope>NUCLEOTIDE SEQUENCE</scope>
    <source>
        <strain evidence="6">B2637</strain>
    </source>
</reference>
<evidence type="ECO:0000256" key="2">
    <source>
        <dbReference type="ARBA" id="ARBA00005995"/>
    </source>
</evidence>
<dbReference type="Pfam" id="PF01593">
    <property type="entry name" value="Amino_oxidase"/>
    <property type="match status" value="1"/>
</dbReference>
<proteinExistence type="inferred from homology"/>
<feature type="domain" description="Amine oxidase" evidence="5">
    <location>
        <begin position="50"/>
        <end position="481"/>
    </location>
</feature>
<comment type="cofactor">
    <cofactor evidence="1">
        <name>FAD</name>
        <dbReference type="ChEBI" id="CHEBI:57692"/>
    </cofactor>
</comment>
<comment type="similarity">
    <text evidence="2">Belongs to the flavin monoamine oxidase family.</text>
</comment>
<dbReference type="InterPro" id="IPR036188">
    <property type="entry name" value="FAD/NAD-bd_sf"/>
</dbReference>
<name>A0ABT0AFE6_9SPHN</name>
<dbReference type="InterPro" id="IPR002937">
    <property type="entry name" value="Amino_oxidase"/>
</dbReference>
<evidence type="ECO:0000256" key="4">
    <source>
        <dbReference type="SAM" id="SignalP"/>
    </source>
</evidence>
<sequence>MGFDRRKFTLGASALGLGAMTGARFAQAAPTMKASASAGQPDVLILGAGISGLHSAHLLEEMGMKVTILEARERVGGRILTLMDQPGYPEMGFNSMAAGYGRGIDAAQRAGVELQEVGARYRIGPPSQVYIGNTAMTREEWARFPGNPFPEQYKSVMPGELVGMLVAQNGRLEDWTRWSDPANAALDVSLHEFLKGQGLSDAAIHLANDLAPYYGINAYGTSSLMMEFNDGFIKTMMAAGMESLAVKGGNQKLPIALAEQIKGDILLGREVLGIVQEDAGTTVFCADGSRFTAPKVICSLPLSALRNVKIDPALNGVQAEAVAQLGYQPISMAFITAESPFWEEDGLAPGMWTDGLLGNVMPQRYGEDPNEITGFIVQARGNLALYWDRMDPEAVKQMIVRRIEELRPAAKGKVKAHTYFSWAKERFNGGDVSYLAPGQSTWVNDMAQPAGNMHFCGEHLATSARGLEGAMESAERAVLEVLGV</sequence>
<keyword evidence="4" id="KW-0732">Signal</keyword>
<evidence type="ECO:0000313" key="7">
    <source>
        <dbReference type="Proteomes" id="UP001162802"/>
    </source>
</evidence>
<comment type="caution">
    <text evidence="6">The sequence shown here is derived from an EMBL/GenBank/DDBJ whole genome shotgun (WGS) entry which is preliminary data.</text>
</comment>
<dbReference type="PROSITE" id="PS51318">
    <property type="entry name" value="TAT"/>
    <property type="match status" value="1"/>
</dbReference>
<dbReference type="RefSeq" id="WP_243801450.1">
    <property type="nucleotide sequence ID" value="NZ_JALHAT010000028.1"/>
</dbReference>
<keyword evidence="7" id="KW-1185">Reference proteome</keyword>
<dbReference type="InterPro" id="IPR001613">
    <property type="entry name" value="Flavin_amine_oxidase"/>
</dbReference>
<dbReference type="PANTHER" id="PTHR43563">
    <property type="entry name" value="AMINE OXIDASE"/>
    <property type="match status" value="1"/>
</dbReference>
<evidence type="ECO:0000256" key="1">
    <source>
        <dbReference type="ARBA" id="ARBA00001974"/>
    </source>
</evidence>
<feature type="chain" id="PRO_5047174723" evidence="4">
    <location>
        <begin position="29"/>
        <end position="484"/>
    </location>
</feature>
<organism evidence="6 7">
    <name type="scientific">Novosphingobium mangrovi</name>
    <name type="common">ex Hu et al. 2023</name>
    <dbReference type="NCBI Taxonomy" id="2930094"/>
    <lineage>
        <taxon>Bacteria</taxon>
        <taxon>Pseudomonadati</taxon>
        <taxon>Pseudomonadota</taxon>
        <taxon>Alphaproteobacteria</taxon>
        <taxon>Sphingomonadales</taxon>
        <taxon>Sphingomonadaceae</taxon>
        <taxon>Novosphingobium</taxon>
    </lineage>
</organism>
<dbReference type="PANTHER" id="PTHR43563:SF1">
    <property type="entry name" value="AMINE OXIDASE [FLAVIN-CONTAINING] B"/>
    <property type="match status" value="1"/>
</dbReference>
<dbReference type="PRINTS" id="PR00757">
    <property type="entry name" value="AMINEOXDASEF"/>
</dbReference>
<dbReference type="EMBL" id="JALHAT010000028">
    <property type="protein sequence ID" value="MCJ1961920.1"/>
    <property type="molecule type" value="Genomic_DNA"/>
</dbReference>
<dbReference type="Proteomes" id="UP001162802">
    <property type="component" value="Unassembled WGS sequence"/>
</dbReference>
<dbReference type="InterPro" id="IPR050703">
    <property type="entry name" value="Flavin_MAO"/>
</dbReference>
<accession>A0ABT0AFE6</accession>
<protein>
    <submittedName>
        <fullName evidence="6">NAD(P)/FAD-dependent oxidoreductase</fullName>
    </submittedName>
</protein>
<evidence type="ECO:0000259" key="5">
    <source>
        <dbReference type="Pfam" id="PF01593"/>
    </source>
</evidence>
<keyword evidence="3" id="KW-0560">Oxidoreductase</keyword>
<dbReference type="InterPro" id="IPR006311">
    <property type="entry name" value="TAT_signal"/>
</dbReference>
<dbReference type="Gene3D" id="3.50.50.60">
    <property type="entry name" value="FAD/NAD(P)-binding domain"/>
    <property type="match status" value="1"/>
</dbReference>
<feature type="signal peptide" evidence="4">
    <location>
        <begin position="1"/>
        <end position="28"/>
    </location>
</feature>
<dbReference type="SUPFAM" id="SSF54373">
    <property type="entry name" value="FAD-linked reductases, C-terminal domain"/>
    <property type="match status" value="1"/>
</dbReference>